<organism evidence="1">
    <name type="scientific">Arundo donax</name>
    <name type="common">Giant reed</name>
    <name type="synonym">Donax arundinaceus</name>
    <dbReference type="NCBI Taxonomy" id="35708"/>
    <lineage>
        <taxon>Eukaryota</taxon>
        <taxon>Viridiplantae</taxon>
        <taxon>Streptophyta</taxon>
        <taxon>Embryophyta</taxon>
        <taxon>Tracheophyta</taxon>
        <taxon>Spermatophyta</taxon>
        <taxon>Magnoliopsida</taxon>
        <taxon>Liliopsida</taxon>
        <taxon>Poales</taxon>
        <taxon>Poaceae</taxon>
        <taxon>PACMAD clade</taxon>
        <taxon>Arundinoideae</taxon>
        <taxon>Arundineae</taxon>
        <taxon>Arundo</taxon>
    </lineage>
</organism>
<sequence>MFLSRRTCSQRLAQSVPPTFRCGDA</sequence>
<name>A0A0A9ENK0_ARUDO</name>
<evidence type="ECO:0000313" key="1">
    <source>
        <dbReference type="EMBL" id="JAE01667.1"/>
    </source>
</evidence>
<dbReference type="AlphaFoldDB" id="A0A0A9ENK0"/>
<accession>A0A0A9ENK0</accession>
<reference evidence="1" key="1">
    <citation type="submission" date="2014-09" db="EMBL/GenBank/DDBJ databases">
        <authorList>
            <person name="Magalhaes I.L.F."/>
            <person name="Oliveira U."/>
            <person name="Santos F.R."/>
            <person name="Vidigal T.H.D.A."/>
            <person name="Brescovit A.D."/>
            <person name="Santos A.J."/>
        </authorList>
    </citation>
    <scope>NUCLEOTIDE SEQUENCE</scope>
    <source>
        <tissue evidence="1">Shoot tissue taken approximately 20 cm above the soil surface</tissue>
    </source>
</reference>
<dbReference type="EMBL" id="GBRH01196229">
    <property type="protein sequence ID" value="JAE01667.1"/>
    <property type="molecule type" value="Transcribed_RNA"/>
</dbReference>
<proteinExistence type="predicted"/>
<reference evidence="1" key="2">
    <citation type="journal article" date="2015" name="Data Brief">
        <title>Shoot transcriptome of the giant reed, Arundo donax.</title>
        <authorList>
            <person name="Barrero R.A."/>
            <person name="Guerrero F.D."/>
            <person name="Moolhuijzen P."/>
            <person name="Goolsby J.A."/>
            <person name="Tidwell J."/>
            <person name="Bellgard S.E."/>
            <person name="Bellgard M.I."/>
        </authorList>
    </citation>
    <scope>NUCLEOTIDE SEQUENCE</scope>
    <source>
        <tissue evidence="1">Shoot tissue taken approximately 20 cm above the soil surface</tissue>
    </source>
</reference>
<protein>
    <submittedName>
        <fullName evidence="1">Uncharacterized protein</fullName>
    </submittedName>
</protein>